<name>A0A4Z0YLG4_9PEZI</name>
<evidence type="ECO:0000313" key="2">
    <source>
        <dbReference type="Proteomes" id="UP000297716"/>
    </source>
</evidence>
<dbReference type="OrthoDB" id="10047078at2759"/>
<dbReference type="STRING" id="37992.A0A4Z0YLG4"/>
<sequence>MDGHVYSLQDVLAVARIHPFYRQERQYPPDACAIRVARQRAIEKPAEVDLKLFPLIWKKDLYTTVKRLVHDTSSKNTYRQGIYASITGGGLGSKPLFFATDAGENRRQRATFGQLLQTIGVVTPGDWVLTVHSAGGLYRSLDLTLEVLENAGASTLSAGNRMSATEVSTLFAKYHVNVLTGDSSQIIQFVHHISTLAPEERDQIKLDKIIYTSEVLTPAQRAYIGHILGQIRICSMFASAEGGPWAASNSDITENGPLAGSVDFIFDTRATLIGIFPSACTQDDSSVPNPLPDGKQGMVVQTSLTRLRNPLVRYLTGDVGSLHPLPDHARTLLSESDWHRFRILRLAGRDRRFSFEWDGEYIDFEDLTSLMNAECAILQWQVILGTMGPSQESSLEVRVLCVTRDEDSLSSQQAMVDRLTTFLYVYDMNSHRFRVEFVKDIDGFERSVTGRKVIKFIDRYNSPHC</sequence>
<gene>
    <name evidence="1" type="ORF">E0Z10_g7802</name>
</gene>
<dbReference type="EMBL" id="SKBN01000193">
    <property type="protein sequence ID" value="TGJ80958.1"/>
    <property type="molecule type" value="Genomic_DNA"/>
</dbReference>
<proteinExistence type="predicted"/>
<dbReference type="Proteomes" id="UP000297716">
    <property type="component" value="Unassembled WGS sequence"/>
</dbReference>
<dbReference type="AlphaFoldDB" id="A0A4Z0YLG4"/>
<dbReference type="PANTHER" id="PTHR43845">
    <property type="entry name" value="BLR5969 PROTEIN"/>
    <property type="match status" value="1"/>
</dbReference>
<organism evidence="1 2">
    <name type="scientific">Xylaria hypoxylon</name>
    <dbReference type="NCBI Taxonomy" id="37992"/>
    <lineage>
        <taxon>Eukaryota</taxon>
        <taxon>Fungi</taxon>
        <taxon>Dikarya</taxon>
        <taxon>Ascomycota</taxon>
        <taxon>Pezizomycotina</taxon>
        <taxon>Sordariomycetes</taxon>
        <taxon>Xylariomycetidae</taxon>
        <taxon>Xylariales</taxon>
        <taxon>Xylariaceae</taxon>
        <taxon>Xylaria</taxon>
    </lineage>
</organism>
<dbReference type="SUPFAM" id="SSF56801">
    <property type="entry name" value="Acetyl-CoA synthetase-like"/>
    <property type="match status" value="1"/>
</dbReference>
<evidence type="ECO:0000313" key="1">
    <source>
        <dbReference type="EMBL" id="TGJ80958.1"/>
    </source>
</evidence>
<dbReference type="InterPro" id="IPR042099">
    <property type="entry name" value="ANL_N_sf"/>
</dbReference>
<reference evidence="1 2" key="1">
    <citation type="submission" date="2019-03" db="EMBL/GenBank/DDBJ databases">
        <title>Draft genome sequence of Xylaria hypoxylon DSM 108379, a ubiquitous saprotrophic-parasitic fungi on hardwood.</title>
        <authorList>
            <person name="Buettner E."/>
            <person name="Leonhardt S."/>
            <person name="Gebauer A.M."/>
            <person name="Liers C."/>
            <person name="Hofrichter M."/>
            <person name="Kellner H."/>
        </authorList>
    </citation>
    <scope>NUCLEOTIDE SEQUENCE [LARGE SCALE GENOMIC DNA]</scope>
    <source>
        <strain evidence="1 2">DSM 108379</strain>
    </source>
</reference>
<accession>A0A4Z0YLG4</accession>
<dbReference type="PANTHER" id="PTHR43845:SF1">
    <property type="entry name" value="BLR5969 PROTEIN"/>
    <property type="match status" value="1"/>
</dbReference>
<dbReference type="Gene3D" id="3.40.50.12780">
    <property type="entry name" value="N-terminal domain of ligase-like"/>
    <property type="match status" value="1"/>
</dbReference>
<comment type="caution">
    <text evidence="1">The sequence shown here is derived from an EMBL/GenBank/DDBJ whole genome shotgun (WGS) entry which is preliminary data.</text>
</comment>
<evidence type="ECO:0008006" key="3">
    <source>
        <dbReference type="Google" id="ProtNLM"/>
    </source>
</evidence>
<protein>
    <recommendedName>
        <fullName evidence="3">AMP-dependent synthetase/ligase domain-containing protein</fullName>
    </recommendedName>
</protein>
<keyword evidence="2" id="KW-1185">Reference proteome</keyword>